<evidence type="ECO:0000313" key="2">
    <source>
        <dbReference type="Proteomes" id="UP001055453"/>
    </source>
</evidence>
<gene>
    <name evidence="1" type="ORF">ANSO36C_17640</name>
</gene>
<name>A0ABM7YZ64_NOSCO</name>
<keyword evidence="2" id="KW-1185">Reference proteome</keyword>
<dbReference type="RefSeq" id="WP_251959220.1">
    <property type="nucleotide sequence ID" value="NZ_AP025732.1"/>
</dbReference>
<dbReference type="EMBL" id="AP025732">
    <property type="protein sequence ID" value="BDI15962.1"/>
    <property type="molecule type" value="Genomic_DNA"/>
</dbReference>
<organism evidence="1 2">
    <name type="scientific">Nostoc cf. commune SO-36</name>
    <dbReference type="NCBI Taxonomy" id="449208"/>
    <lineage>
        <taxon>Bacteria</taxon>
        <taxon>Bacillati</taxon>
        <taxon>Cyanobacteriota</taxon>
        <taxon>Cyanophyceae</taxon>
        <taxon>Nostocales</taxon>
        <taxon>Nostocaceae</taxon>
        <taxon>Nostoc</taxon>
    </lineage>
</organism>
<protein>
    <submittedName>
        <fullName evidence="1">Uncharacterized protein</fullName>
    </submittedName>
</protein>
<reference evidence="1" key="1">
    <citation type="submission" date="2022-04" db="EMBL/GenBank/DDBJ databases">
        <title>Complete genome sequence of a cyanobacterium, Nostoc sp. SO-36, isolated in Antarctica.</title>
        <authorList>
            <person name="Kanesaki Y."/>
            <person name="Effendi D."/>
            <person name="Sakamoto T."/>
            <person name="Ohtani S."/>
            <person name="Awai K."/>
        </authorList>
    </citation>
    <scope>NUCLEOTIDE SEQUENCE</scope>
    <source>
        <strain evidence="1">SO-36</strain>
    </source>
</reference>
<sequence>MEDIQVLLDFSQFDSQLSPERLEDITSSVADEIRGELVNKVELVRENQIPESSKPALAGFILGLLNTEVNAGNIKLY</sequence>
<evidence type="ECO:0000313" key="1">
    <source>
        <dbReference type="EMBL" id="BDI15962.1"/>
    </source>
</evidence>
<accession>A0ABM7YZ64</accession>
<dbReference type="Proteomes" id="UP001055453">
    <property type="component" value="Chromosome"/>
</dbReference>
<proteinExistence type="predicted"/>